<evidence type="ECO:0000313" key="2">
    <source>
        <dbReference type="EMBL" id="AJC74713.1"/>
    </source>
</evidence>
<dbReference type="EMBL" id="CP007141">
    <property type="protein sequence ID" value="AJC74713.1"/>
    <property type="molecule type" value="Genomic_DNA"/>
</dbReference>
<dbReference type="PATRIC" id="fig|1123384.7.peg.859"/>
<protein>
    <submittedName>
        <fullName evidence="2">Uncharacterized protein</fullName>
    </submittedName>
</protein>
<gene>
    <name evidence="2" type="ORF">AJ81_04390</name>
</gene>
<dbReference type="PaxDb" id="1123384-AJ81_04390"/>
<dbReference type="RefSeq" id="WP_031504778.1">
    <property type="nucleotide sequence ID" value="NC_022795.1"/>
</dbReference>
<feature type="region of interest" description="Disordered" evidence="1">
    <location>
        <begin position="38"/>
        <end position="63"/>
    </location>
</feature>
<sequence>MKIAVGGWVELAKNLAEHHEVTIVEKENLAYHTKPTMSHYIMEDGSRPPTKTERSSKSGSSKT</sequence>
<reference evidence="2 3" key="1">
    <citation type="submission" date="2014-01" db="EMBL/GenBank/DDBJ databases">
        <title>Genome sequencing of Thermotog hypogea.</title>
        <authorList>
            <person name="Zhang X."/>
            <person name="Alvare G."/>
            <person name="Fristensky B."/>
            <person name="Chen L."/>
            <person name="Suen T."/>
            <person name="Chen Q."/>
            <person name="Ma K."/>
        </authorList>
    </citation>
    <scope>NUCLEOTIDE SEQUENCE [LARGE SCALE GENOMIC DNA]</scope>
    <source>
        <strain evidence="2 3">DSM 11164</strain>
    </source>
</reference>
<dbReference type="AlphaFoldDB" id="A0A0X1KU11"/>
<dbReference type="Proteomes" id="UP000077469">
    <property type="component" value="Chromosome"/>
</dbReference>
<keyword evidence="3" id="KW-1185">Reference proteome</keyword>
<dbReference type="STRING" id="1123384.AJ81_04390"/>
<feature type="compositionally biased region" description="Basic and acidic residues" evidence="1">
    <location>
        <begin position="41"/>
        <end position="56"/>
    </location>
</feature>
<proteinExistence type="predicted"/>
<evidence type="ECO:0000256" key="1">
    <source>
        <dbReference type="SAM" id="MobiDB-lite"/>
    </source>
</evidence>
<dbReference type="KEGG" id="phy:AJ81_04390"/>
<name>A0A0X1KU11_9THEM</name>
<evidence type="ECO:0000313" key="3">
    <source>
        <dbReference type="Proteomes" id="UP000077469"/>
    </source>
</evidence>
<organism evidence="2 3">
    <name type="scientific">Pseudothermotoga hypogea DSM 11164 = NBRC 106472</name>
    <dbReference type="NCBI Taxonomy" id="1123384"/>
    <lineage>
        <taxon>Bacteria</taxon>
        <taxon>Thermotogati</taxon>
        <taxon>Thermotogota</taxon>
        <taxon>Thermotogae</taxon>
        <taxon>Thermotogales</taxon>
        <taxon>Thermotogaceae</taxon>
        <taxon>Pseudothermotoga</taxon>
    </lineage>
</organism>
<accession>A0A0X1KU11</accession>